<name>A0A8J1U3L9_OWEFU</name>
<gene>
    <name evidence="4" type="ORF">OFUS_LOCUS16843</name>
</gene>
<dbReference type="Proteomes" id="UP000749559">
    <property type="component" value="Unassembled WGS sequence"/>
</dbReference>
<evidence type="ECO:0000256" key="3">
    <source>
        <dbReference type="ARBA" id="ARBA00023136"/>
    </source>
</evidence>
<proteinExistence type="predicted"/>
<keyword evidence="2" id="KW-0597">Phosphoprotein</keyword>
<organism evidence="4 5">
    <name type="scientific">Owenia fusiformis</name>
    <name type="common">Polychaete worm</name>
    <dbReference type="NCBI Taxonomy" id="6347"/>
    <lineage>
        <taxon>Eukaryota</taxon>
        <taxon>Metazoa</taxon>
        <taxon>Spiralia</taxon>
        <taxon>Lophotrochozoa</taxon>
        <taxon>Annelida</taxon>
        <taxon>Polychaeta</taxon>
        <taxon>Sedentaria</taxon>
        <taxon>Canalipalpata</taxon>
        <taxon>Sabellida</taxon>
        <taxon>Oweniida</taxon>
        <taxon>Oweniidae</taxon>
        <taxon>Owenia</taxon>
    </lineage>
</organism>
<reference evidence="4" key="1">
    <citation type="submission" date="2022-03" db="EMBL/GenBank/DDBJ databases">
        <authorList>
            <person name="Martin C."/>
        </authorList>
    </citation>
    <scope>NUCLEOTIDE SEQUENCE</scope>
</reference>
<dbReference type="EMBL" id="CAIIXF020000008">
    <property type="protein sequence ID" value="CAH1791797.1"/>
    <property type="molecule type" value="Genomic_DNA"/>
</dbReference>
<keyword evidence="5" id="KW-1185">Reference proteome</keyword>
<evidence type="ECO:0000313" key="4">
    <source>
        <dbReference type="EMBL" id="CAH1791797.1"/>
    </source>
</evidence>
<comment type="subcellular location">
    <subcellularLocation>
        <location evidence="1">Membrane</location>
        <topology evidence="1">Peripheral membrane protein</topology>
    </subcellularLocation>
</comment>
<dbReference type="Gene3D" id="1.10.287.1490">
    <property type="match status" value="1"/>
</dbReference>
<sequence>MSSSFVLVPPRMAQACKECGCNCSACSVADNSLDLHHRIEELTQQLRTANSHMSQMQQDFDKSRAYTDYEVSKVQDDLTKLRDRYDRLFEAYKTVQKVNQNLEEKLLSIVIKFDDEKTSLQKDITAIQSRLIDAKVSICELEEENEKYRTDCNAAVQLLQCKPSNFVAHRLNTLPLDLQERVKSHMTREQILNLEDDPRQVETRTIRLPMPTFPPTAMVYQKVPSQSEEIRNTDTVPMTLIAKVLTHPSPKRKPRRLYVCQKCKGDFMVLDKEVQTVVSNVSKSSEYREFYNIHRSGRTRQNSIETEI</sequence>
<evidence type="ECO:0000313" key="5">
    <source>
        <dbReference type="Proteomes" id="UP000749559"/>
    </source>
</evidence>
<dbReference type="PANTHER" id="PTHR28664:SF4">
    <property type="entry name" value="TIGHT JUNCTION-ASSOCIATED PROTEIN 1"/>
    <property type="match status" value="1"/>
</dbReference>
<evidence type="ECO:0000256" key="1">
    <source>
        <dbReference type="ARBA" id="ARBA00004170"/>
    </source>
</evidence>
<dbReference type="AlphaFoldDB" id="A0A8J1U3L9"/>
<comment type="caution">
    <text evidence="4">The sequence shown here is derived from an EMBL/GenBank/DDBJ whole genome shotgun (WGS) entry which is preliminary data.</text>
</comment>
<dbReference type="OrthoDB" id="10068192at2759"/>
<keyword evidence="3" id="KW-0472">Membrane</keyword>
<accession>A0A8J1U3L9</accession>
<protein>
    <submittedName>
        <fullName evidence="4">Uncharacterized protein</fullName>
    </submittedName>
</protein>
<dbReference type="InterPro" id="IPR043441">
    <property type="entry name" value="Tjap1/BEGAIN"/>
</dbReference>
<dbReference type="PANTHER" id="PTHR28664">
    <property type="entry name" value="TIGHT JUNCTION-ASSOCIATED PROTEIN 1"/>
    <property type="match status" value="1"/>
</dbReference>
<dbReference type="GO" id="GO:0016020">
    <property type="term" value="C:membrane"/>
    <property type="evidence" value="ECO:0007669"/>
    <property type="project" value="UniProtKB-SubCell"/>
</dbReference>
<evidence type="ECO:0000256" key="2">
    <source>
        <dbReference type="ARBA" id="ARBA00022553"/>
    </source>
</evidence>